<accession>A0A939HE27</accession>
<proteinExistence type="predicted"/>
<protein>
    <submittedName>
        <fullName evidence="2">Uncharacterized protein</fullName>
    </submittedName>
</protein>
<keyword evidence="1" id="KW-0812">Transmembrane</keyword>
<comment type="caution">
    <text evidence="2">The sequence shown here is derived from an EMBL/GenBank/DDBJ whole genome shotgun (WGS) entry which is preliminary data.</text>
</comment>
<reference evidence="2" key="1">
    <citation type="submission" date="2021-03" db="EMBL/GenBank/DDBJ databases">
        <title>A new species, PO-11, isolated from a karst cave deposit.</title>
        <authorList>
            <person name="Zhaoxiaoyong W."/>
        </authorList>
    </citation>
    <scope>NUCLEOTIDE SEQUENCE</scope>
    <source>
        <strain evidence="2">PO-11</strain>
    </source>
</reference>
<dbReference type="EMBL" id="JAFNLL010000036">
    <property type="protein sequence ID" value="MBO1269169.1"/>
    <property type="molecule type" value="Genomic_DNA"/>
</dbReference>
<evidence type="ECO:0000313" key="3">
    <source>
        <dbReference type="Proteomes" id="UP000664164"/>
    </source>
</evidence>
<evidence type="ECO:0000256" key="1">
    <source>
        <dbReference type="SAM" id="Phobius"/>
    </source>
</evidence>
<dbReference type="Proteomes" id="UP000664164">
    <property type="component" value="Unassembled WGS sequence"/>
</dbReference>
<keyword evidence="1" id="KW-1133">Transmembrane helix</keyword>
<keyword evidence="3" id="KW-1185">Reference proteome</keyword>
<name>A0A939HE27_9MICC</name>
<dbReference type="AlphaFoldDB" id="A0A939HE27"/>
<evidence type="ECO:0000313" key="2">
    <source>
        <dbReference type="EMBL" id="MBO1269169.1"/>
    </source>
</evidence>
<keyword evidence="1" id="KW-0472">Membrane</keyword>
<gene>
    <name evidence="2" type="ORF">J1902_14550</name>
</gene>
<organism evidence="2 3">
    <name type="scientific">Arthrobacter cavernae</name>
    <dbReference type="NCBI Taxonomy" id="2817681"/>
    <lineage>
        <taxon>Bacteria</taxon>
        <taxon>Bacillati</taxon>
        <taxon>Actinomycetota</taxon>
        <taxon>Actinomycetes</taxon>
        <taxon>Micrococcales</taxon>
        <taxon>Micrococcaceae</taxon>
        <taxon>Arthrobacter</taxon>
    </lineage>
</organism>
<feature type="transmembrane region" description="Helical" evidence="1">
    <location>
        <begin position="30"/>
        <end position="51"/>
    </location>
</feature>
<dbReference type="RefSeq" id="WP_207617029.1">
    <property type="nucleotide sequence ID" value="NZ_JAFNLL010000036.1"/>
</dbReference>
<sequence length="53" mass="6033">MGQTNYNYVTGSRELSRELNREIKRRRRKAFALVGLAVLAVVTAWVVVLAVTR</sequence>